<feature type="domain" description="ABC3 transporter permease C-terminal" evidence="8">
    <location>
        <begin position="281"/>
        <end position="406"/>
    </location>
</feature>
<dbReference type="InterPro" id="IPR050250">
    <property type="entry name" value="Macrolide_Exporter_MacB"/>
</dbReference>
<evidence type="ECO:0000313" key="10">
    <source>
        <dbReference type="EMBL" id="MBI2677947.1"/>
    </source>
</evidence>
<evidence type="ECO:0000259" key="9">
    <source>
        <dbReference type="Pfam" id="PF12704"/>
    </source>
</evidence>
<evidence type="ECO:0000256" key="2">
    <source>
        <dbReference type="ARBA" id="ARBA00022475"/>
    </source>
</evidence>
<feature type="transmembrane region" description="Helical" evidence="7">
    <location>
        <begin position="379"/>
        <end position="399"/>
    </location>
</feature>
<feature type="transmembrane region" description="Helical" evidence="7">
    <location>
        <begin position="322"/>
        <end position="348"/>
    </location>
</feature>
<dbReference type="PANTHER" id="PTHR30572">
    <property type="entry name" value="MEMBRANE COMPONENT OF TRANSPORTER-RELATED"/>
    <property type="match status" value="1"/>
</dbReference>
<feature type="transmembrane region" description="Helical" evidence="7">
    <location>
        <begin position="277"/>
        <end position="302"/>
    </location>
</feature>
<comment type="caution">
    <text evidence="10">The sequence shown here is derived from an EMBL/GenBank/DDBJ whole genome shotgun (WGS) entry which is preliminary data.</text>
</comment>
<dbReference type="AlphaFoldDB" id="A0A932A7M6"/>
<dbReference type="PANTHER" id="PTHR30572:SF4">
    <property type="entry name" value="ABC TRANSPORTER PERMEASE YTRF"/>
    <property type="match status" value="1"/>
</dbReference>
<keyword evidence="5 7" id="KW-0472">Membrane</keyword>
<evidence type="ECO:0000259" key="8">
    <source>
        <dbReference type="Pfam" id="PF02687"/>
    </source>
</evidence>
<keyword evidence="2" id="KW-1003">Cell membrane</keyword>
<evidence type="ECO:0000256" key="4">
    <source>
        <dbReference type="ARBA" id="ARBA00022989"/>
    </source>
</evidence>
<comment type="subcellular location">
    <subcellularLocation>
        <location evidence="1">Cell membrane</location>
        <topology evidence="1">Multi-pass membrane protein</topology>
    </subcellularLocation>
</comment>
<dbReference type="Proteomes" id="UP000779809">
    <property type="component" value="Unassembled WGS sequence"/>
</dbReference>
<evidence type="ECO:0000256" key="6">
    <source>
        <dbReference type="ARBA" id="ARBA00038076"/>
    </source>
</evidence>
<dbReference type="InterPro" id="IPR003838">
    <property type="entry name" value="ABC3_permease_C"/>
</dbReference>
<gene>
    <name evidence="10" type="ORF">HYX28_04120</name>
</gene>
<keyword evidence="4 7" id="KW-1133">Transmembrane helix</keyword>
<evidence type="ECO:0000256" key="7">
    <source>
        <dbReference type="SAM" id="Phobius"/>
    </source>
</evidence>
<accession>A0A932A7M6</accession>
<sequence>MFRDLLYEAYGAMQHDRRRAALTMLGMAWGIATVILLLAYGAGFGVAITNIFESFGSKVIGVFPGRTSLQAGGAKAGVEVRFQYEDLDRLVNSVPMIRHISPDAGKTANVSSDNRSYQFFVNGVNTGMQDIRKLRPDAGRFFNDEDYLQRARVAVIGSEAKTKLFSGRYALGEYIRVDGVSFQVIGVLEPKMQEGDDNINRIIYVPFTTMGDIKNTQYLDGIWIDYEGLDYEKAERMVRGTLGQAHGFRADDRRAVFVFNSLERLSQFRIITMGLKILLAFIGTLTLGIGGVGLMNIMLVSVQQRTREIGTLKALGAKRRSILLQFLAEALTISFAGGLCGIVLAYAVSLGVGKLTLYSALAKNADAGDIRLIIDPMNLLVATLILILVGIVSGMLPAVKAARLSPIEALRYE</sequence>
<dbReference type="EMBL" id="JACPNR010000005">
    <property type="protein sequence ID" value="MBI2677947.1"/>
    <property type="molecule type" value="Genomic_DNA"/>
</dbReference>
<keyword evidence="3 7" id="KW-0812">Transmembrane</keyword>
<evidence type="ECO:0000256" key="1">
    <source>
        <dbReference type="ARBA" id="ARBA00004651"/>
    </source>
</evidence>
<evidence type="ECO:0000256" key="3">
    <source>
        <dbReference type="ARBA" id="ARBA00022692"/>
    </source>
</evidence>
<comment type="similarity">
    <text evidence="6">Belongs to the ABC-4 integral membrane protein family.</text>
</comment>
<feature type="transmembrane region" description="Helical" evidence="7">
    <location>
        <begin position="21"/>
        <end position="48"/>
    </location>
</feature>
<evidence type="ECO:0000313" key="11">
    <source>
        <dbReference type="Proteomes" id="UP000779809"/>
    </source>
</evidence>
<evidence type="ECO:0000256" key="5">
    <source>
        <dbReference type="ARBA" id="ARBA00023136"/>
    </source>
</evidence>
<dbReference type="GO" id="GO:0005886">
    <property type="term" value="C:plasma membrane"/>
    <property type="evidence" value="ECO:0007669"/>
    <property type="project" value="UniProtKB-SubCell"/>
</dbReference>
<dbReference type="Pfam" id="PF02687">
    <property type="entry name" value="FtsX"/>
    <property type="match status" value="1"/>
</dbReference>
<dbReference type="GO" id="GO:0022857">
    <property type="term" value="F:transmembrane transporter activity"/>
    <property type="evidence" value="ECO:0007669"/>
    <property type="project" value="TreeGrafter"/>
</dbReference>
<dbReference type="Pfam" id="PF12704">
    <property type="entry name" value="MacB_PCD"/>
    <property type="match status" value="1"/>
</dbReference>
<dbReference type="InterPro" id="IPR025857">
    <property type="entry name" value="MacB_PCD"/>
</dbReference>
<organism evidence="10 11">
    <name type="scientific">Candidatus Korobacter versatilis</name>
    <dbReference type="NCBI Taxonomy" id="658062"/>
    <lineage>
        <taxon>Bacteria</taxon>
        <taxon>Pseudomonadati</taxon>
        <taxon>Acidobacteriota</taxon>
        <taxon>Terriglobia</taxon>
        <taxon>Terriglobales</taxon>
        <taxon>Candidatus Korobacteraceae</taxon>
        <taxon>Candidatus Korobacter</taxon>
    </lineage>
</organism>
<protein>
    <submittedName>
        <fullName evidence="10">ABC transporter permease</fullName>
    </submittedName>
</protein>
<feature type="domain" description="MacB-like periplasmic core" evidence="9">
    <location>
        <begin position="21"/>
        <end position="232"/>
    </location>
</feature>
<reference evidence="10" key="1">
    <citation type="submission" date="2020-07" db="EMBL/GenBank/DDBJ databases">
        <title>Huge and variable diversity of episymbiotic CPR bacteria and DPANN archaea in groundwater ecosystems.</title>
        <authorList>
            <person name="He C.Y."/>
            <person name="Keren R."/>
            <person name="Whittaker M."/>
            <person name="Farag I.F."/>
            <person name="Doudna J."/>
            <person name="Cate J.H.D."/>
            <person name="Banfield J.F."/>
        </authorList>
    </citation>
    <scope>NUCLEOTIDE SEQUENCE</scope>
    <source>
        <strain evidence="10">NC_groundwater_580_Pr5_B-0.1um_64_19</strain>
    </source>
</reference>
<proteinExistence type="inferred from homology"/>
<name>A0A932A7M6_9BACT</name>